<dbReference type="InterPro" id="IPR038678">
    <property type="entry name" value="Spondin_N_sf"/>
</dbReference>
<evidence type="ECO:0000313" key="4">
    <source>
        <dbReference type="Proteomes" id="UP001595548"/>
    </source>
</evidence>
<feature type="chain" id="PRO_5046084321" evidence="1">
    <location>
        <begin position="21"/>
        <end position="233"/>
    </location>
</feature>
<evidence type="ECO:0000313" key="3">
    <source>
        <dbReference type="EMBL" id="MFC3156000.1"/>
    </source>
</evidence>
<dbReference type="Pfam" id="PF06468">
    <property type="entry name" value="Spond_N"/>
    <property type="match status" value="1"/>
</dbReference>
<comment type="caution">
    <text evidence="3">The sequence shown here is derived from an EMBL/GenBank/DDBJ whole genome shotgun (WGS) entry which is preliminary data.</text>
</comment>
<reference evidence="4" key="1">
    <citation type="journal article" date="2019" name="Int. J. Syst. Evol. Microbiol.">
        <title>The Global Catalogue of Microorganisms (GCM) 10K type strain sequencing project: providing services to taxonomists for standard genome sequencing and annotation.</title>
        <authorList>
            <consortium name="The Broad Institute Genomics Platform"/>
            <consortium name="The Broad Institute Genome Sequencing Center for Infectious Disease"/>
            <person name="Wu L."/>
            <person name="Ma J."/>
        </authorList>
    </citation>
    <scope>NUCLEOTIDE SEQUENCE [LARGE SCALE GENOMIC DNA]</scope>
    <source>
        <strain evidence="4">KCTC 52141</strain>
    </source>
</reference>
<dbReference type="NCBIfam" id="NF038123">
    <property type="entry name" value="NF038123_dom"/>
    <property type="match status" value="1"/>
</dbReference>
<protein>
    <submittedName>
        <fullName evidence="3">Spondin domain-containing protein</fullName>
    </submittedName>
</protein>
<proteinExistence type="predicted"/>
<evidence type="ECO:0000256" key="1">
    <source>
        <dbReference type="SAM" id="SignalP"/>
    </source>
</evidence>
<gene>
    <name evidence="3" type="ORF">ACFOEB_12370</name>
</gene>
<organism evidence="3 4">
    <name type="scientific">Gilvimarinus japonicus</name>
    <dbReference type="NCBI Taxonomy" id="1796469"/>
    <lineage>
        <taxon>Bacteria</taxon>
        <taxon>Pseudomonadati</taxon>
        <taxon>Pseudomonadota</taxon>
        <taxon>Gammaproteobacteria</taxon>
        <taxon>Cellvibrionales</taxon>
        <taxon>Cellvibrionaceae</taxon>
        <taxon>Gilvimarinus</taxon>
    </lineage>
</organism>
<name>A0ABV7HQ83_9GAMM</name>
<keyword evidence="4" id="KW-1185">Reference proteome</keyword>
<dbReference type="RefSeq" id="WP_382417036.1">
    <property type="nucleotide sequence ID" value="NZ_AP031500.1"/>
</dbReference>
<dbReference type="Proteomes" id="UP001595548">
    <property type="component" value="Unassembled WGS sequence"/>
</dbReference>
<dbReference type="EMBL" id="JBHRTL010000008">
    <property type="protein sequence ID" value="MFC3156000.1"/>
    <property type="molecule type" value="Genomic_DNA"/>
</dbReference>
<feature type="domain" description="Spondin" evidence="2">
    <location>
        <begin position="34"/>
        <end position="155"/>
    </location>
</feature>
<dbReference type="InterPro" id="IPR009465">
    <property type="entry name" value="Spondin_N"/>
</dbReference>
<keyword evidence="1" id="KW-0732">Signal</keyword>
<feature type="signal peptide" evidence="1">
    <location>
        <begin position="1"/>
        <end position="20"/>
    </location>
</feature>
<evidence type="ECO:0000259" key="2">
    <source>
        <dbReference type="Pfam" id="PF06468"/>
    </source>
</evidence>
<sequence length="233" mass="24055">MKRLSALASLMILAATGANGAEYTVEIQNLTRSTFFTPLLVAAHPAENHLFAVGGEASLPLQTMAEGGNIEPLVGEIDGLGGIAVANPAGGLLAAGASATAMFNNDDAPDNNHLSIVAMLLPTNDGFVGLDAMWLPTEPGTYQYMLKGYDAGTEANDELRGSGMPGEPGMPVPPPLDLQLGNNGTGMPGEAEGFVHIHRGVLGDTDSVAGGSDIDATRHRWLNPVARVTITVE</sequence>
<dbReference type="Gene3D" id="2.60.40.2130">
    <property type="entry name" value="F-spondin domain"/>
    <property type="match status" value="1"/>
</dbReference>
<accession>A0ABV7HQ83</accession>